<dbReference type="Proteomes" id="UP000701801">
    <property type="component" value="Unassembled WGS sequence"/>
</dbReference>
<name>A0A9N9M2H3_9HELO</name>
<dbReference type="SUPFAM" id="SSF56176">
    <property type="entry name" value="FAD-binding/transporter-associated domain-like"/>
    <property type="match status" value="1"/>
</dbReference>
<reference evidence="7" key="1">
    <citation type="submission" date="2021-07" db="EMBL/GenBank/DDBJ databases">
        <authorList>
            <person name="Durling M."/>
        </authorList>
    </citation>
    <scope>NUCLEOTIDE SEQUENCE</scope>
</reference>
<comment type="similarity">
    <text evidence="1">Belongs to the oxygen-dependent FAD-linked oxidoreductase family.</text>
</comment>
<dbReference type="InterPro" id="IPR006094">
    <property type="entry name" value="Oxid_FAD_bind_N"/>
</dbReference>
<evidence type="ECO:0000313" key="8">
    <source>
        <dbReference type="Proteomes" id="UP000701801"/>
    </source>
</evidence>
<protein>
    <recommendedName>
        <fullName evidence="6">FAD-binding PCMH-type domain-containing protein</fullName>
    </recommendedName>
</protein>
<evidence type="ECO:0000256" key="1">
    <source>
        <dbReference type="ARBA" id="ARBA00005466"/>
    </source>
</evidence>
<feature type="signal peptide" evidence="5">
    <location>
        <begin position="1"/>
        <end position="22"/>
    </location>
</feature>
<feature type="domain" description="FAD-binding PCMH-type" evidence="6">
    <location>
        <begin position="89"/>
        <end position="261"/>
    </location>
</feature>
<sequence>MQDRAMKLFYALLFLFANTTKGDFQTLASSLNIRNSQIKSLAAQYAQASNSADVVQVACQTAQISLGESQVNASPINQTLVEENWSQTCWIEPYHIVMPRNTQDVSVALKIITFFAVKFSVRSGGHSPSPGFSSVGKEGILMDMGKLREITLSRDRSVASVGPGAVWGDVYEVLSTAKVLTVRAREPVVGVGGSVVGGGYFYFSEQFGLAADNVKNFEVVLANSTIVYTNIASNPDLFRALKGGGPNFGTVTRYDLYTIPVSTIWVQISTYPTTMALPALTAFDAWQTNGSSDPKSTIALSISLDSILVGLLYSEPLEEPSSVFGDIYGLEVGNVVFPAGNIGFAELQKWVAGAFLPGRGRHDYRAFASRTDTNITYQAYTFWSEKALAVRDATGANQSFVLQHVGTGLIEQGIQKGGNALWWTTTVDWENEEDDDLVRQVSIQTTEFWGKLTREANLDISFLYMNDASRDQNPLASYGRDCLARLKETALRHDPEQVFQKLQNNGFLLSES</sequence>
<evidence type="ECO:0000313" key="7">
    <source>
        <dbReference type="EMBL" id="CAG8981861.1"/>
    </source>
</evidence>
<dbReference type="PANTHER" id="PTHR42973:SF54">
    <property type="entry name" value="FAD-BINDING PCMH-TYPE DOMAIN-CONTAINING PROTEIN"/>
    <property type="match status" value="1"/>
</dbReference>
<dbReference type="GO" id="GO:0016491">
    <property type="term" value="F:oxidoreductase activity"/>
    <property type="evidence" value="ECO:0007669"/>
    <property type="project" value="UniProtKB-KW"/>
</dbReference>
<keyword evidence="8" id="KW-1185">Reference proteome</keyword>
<feature type="chain" id="PRO_5040261550" description="FAD-binding PCMH-type domain-containing protein" evidence="5">
    <location>
        <begin position="23"/>
        <end position="512"/>
    </location>
</feature>
<evidence type="ECO:0000256" key="3">
    <source>
        <dbReference type="ARBA" id="ARBA00022827"/>
    </source>
</evidence>
<dbReference type="AlphaFoldDB" id="A0A9N9M2H3"/>
<keyword evidence="2" id="KW-0285">Flavoprotein</keyword>
<comment type="caution">
    <text evidence="7">The sequence shown here is derived from an EMBL/GenBank/DDBJ whole genome shotgun (WGS) entry which is preliminary data.</text>
</comment>
<evidence type="ECO:0000256" key="2">
    <source>
        <dbReference type="ARBA" id="ARBA00022630"/>
    </source>
</evidence>
<evidence type="ECO:0000259" key="6">
    <source>
        <dbReference type="PROSITE" id="PS51387"/>
    </source>
</evidence>
<dbReference type="Gene3D" id="3.30.465.10">
    <property type="match status" value="1"/>
</dbReference>
<dbReference type="InterPro" id="IPR016169">
    <property type="entry name" value="FAD-bd_PCMH_sub2"/>
</dbReference>
<organism evidence="7 8">
    <name type="scientific">Hymenoscyphus albidus</name>
    <dbReference type="NCBI Taxonomy" id="595503"/>
    <lineage>
        <taxon>Eukaryota</taxon>
        <taxon>Fungi</taxon>
        <taxon>Dikarya</taxon>
        <taxon>Ascomycota</taxon>
        <taxon>Pezizomycotina</taxon>
        <taxon>Leotiomycetes</taxon>
        <taxon>Helotiales</taxon>
        <taxon>Helotiaceae</taxon>
        <taxon>Hymenoscyphus</taxon>
    </lineage>
</organism>
<keyword evidence="5" id="KW-0732">Signal</keyword>
<dbReference type="InterPro" id="IPR016166">
    <property type="entry name" value="FAD-bd_PCMH"/>
</dbReference>
<gene>
    <name evidence="7" type="ORF">HYALB_00009536</name>
</gene>
<dbReference type="OrthoDB" id="2151789at2759"/>
<keyword evidence="3" id="KW-0274">FAD</keyword>
<dbReference type="PANTHER" id="PTHR42973">
    <property type="entry name" value="BINDING OXIDOREDUCTASE, PUTATIVE (AFU_ORTHOLOGUE AFUA_1G17690)-RELATED"/>
    <property type="match status" value="1"/>
</dbReference>
<accession>A0A9N9M2H3</accession>
<keyword evidence="4" id="KW-0560">Oxidoreductase</keyword>
<proteinExistence type="inferred from homology"/>
<dbReference type="EMBL" id="CAJVRM010000529">
    <property type="protein sequence ID" value="CAG8981861.1"/>
    <property type="molecule type" value="Genomic_DNA"/>
</dbReference>
<dbReference type="GO" id="GO:0071949">
    <property type="term" value="F:FAD binding"/>
    <property type="evidence" value="ECO:0007669"/>
    <property type="project" value="InterPro"/>
</dbReference>
<evidence type="ECO:0000256" key="4">
    <source>
        <dbReference type="ARBA" id="ARBA00023002"/>
    </source>
</evidence>
<dbReference type="Pfam" id="PF01565">
    <property type="entry name" value="FAD_binding_4"/>
    <property type="match status" value="1"/>
</dbReference>
<dbReference type="InterPro" id="IPR050416">
    <property type="entry name" value="FAD-linked_Oxidoreductase"/>
</dbReference>
<dbReference type="InterPro" id="IPR036318">
    <property type="entry name" value="FAD-bd_PCMH-like_sf"/>
</dbReference>
<evidence type="ECO:0000256" key="5">
    <source>
        <dbReference type="SAM" id="SignalP"/>
    </source>
</evidence>
<dbReference type="PROSITE" id="PS51387">
    <property type="entry name" value="FAD_PCMH"/>
    <property type="match status" value="1"/>
</dbReference>